<evidence type="ECO:0000259" key="1">
    <source>
        <dbReference type="Pfam" id="PF00496"/>
    </source>
</evidence>
<dbReference type="InterPro" id="IPR039424">
    <property type="entry name" value="SBP_5"/>
</dbReference>
<dbReference type="Gene3D" id="3.10.105.10">
    <property type="entry name" value="Dipeptide-binding Protein, Domain 3"/>
    <property type="match status" value="1"/>
</dbReference>
<gene>
    <name evidence="2" type="ORF">S01H1_83492</name>
</gene>
<name>X0XQW2_9ZZZZ</name>
<dbReference type="GO" id="GO:0015833">
    <property type="term" value="P:peptide transport"/>
    <property type="evidence" value="ECO:0007669"/>
    <property type="project" value="TreeGrafter"/>
</dbReference>
<comment type="caution">
    <text evidence="2">The sequence shown here is derived from an EMBL/GenBank/DDBJ whole genome shotgun (WGS) entry which is preliminary data.</text>
</comment>
<proteinExistence type="predicted"/>
<feature type="domain" description="Solute-binding protein family 5" evidence="1">
    <location>
        <begin position="3"/>
        <end position="153"/>
    </location>
</feature>
<evidence type="ECO:0000313" key="2">
    <source>
        <dbReference type="EMBL" id="GAG45645.1"/>
    </source>
</evidence>
<dbReference type="Pfam" id="PF00496">
    <property type="entry name" value="SBP_bac_5"/>
    <property type="match status" value="1"/>
</dbReference>
<dbReference type="SUPFAM" id="SSF53850">
    <property type="entry name" value="Periplasmic binding protein-like II"/>
    <property type="match status" value="1"/>
</dbReference>
<organism evidence="2">
    <name type="scientific">marine sediment metagenome</name>
    <dbReference type="NCBI Taxonomy" id="412755"/>
    <lineage>
        <taxon>unclassified sequences</taxon>
        <taxon>metagenomes</taxon>
        <taxon>ecological metagenomes</taxon>
    </lineage>
</organism>
<accession>X0XQW2</accession>
<feature type="non-terminal residue" evidence="2">
    <location>
        <position position="1"/>
    </location>
</feature>
<dbReference type="Gene3D" id="3.40.190.10">
    <property type="entry name" value="Periplasmic binding protein-like II"/>
    <property type="match status" value="1"/>
</dbReference>
<dbReference type="GO" id="GO:1904680">
    <property type="term" value="F:peptide transmembrane transporter activity"/>
    <property type="evidence" value="ECO:0007669"/>
    <property type="project" value="TreeGrafter"/>
</dbReference>
<dbReference type="EMBL" id="BARS01056774">
    <property type="protein sequence ID" value="GAG45645.1"/>
    <property type="molecule type" value="Genomic_DNA"/>
</dbReference>
<dbReference type="AlphaFoldDB" id="X0XQW2"/>
<reference evidence="2" key="1">
    <citation type="journal article" date="2014" name="Front. Microbiol.">
        <title>High frequency of phylogenetically diverse reductive dehalogenase-homologous genes in deep subseafloor sedimentary metagenomes.</title>
        <authorList>
            <person name="Kawai M."/>
            <person name="Futagami T."/>
            <person name="Toyoda A."/>
            <person name="Takaki Y."/>
            <person name="Nishi S."/>
            <person name="Hori S."/>
            <person name="Arai W."/>
            <person name="Tsubouchi T."/>
            <person name="Morono Y."/>
            <person name="Uchiyama I."/>
            <person name="Ito T."/>
            <person name="Fujiyama A."/>
            <person name="Inagaki F."/>
            <person name="Takami H."/>
        </authorList>
    </citation>
    <scope>NUCLEOTIDE SEQUENCE</scope>
    <source>
        <strain evidence="2">Expedition CK06-06</strain>
    </source>
</reference>
<dbReference type="PANTHER" id="PTHR30290">
    <property type="entry name" value="PERIPLASMIC BINDING COMPONENT OF ABC TRANSPORTER"/>
    <property type="match status" value="1"/>
</dbReference>
<dbReference type="InterPro" id="IPR000914">
    <property type="entry name" value="SBP_5_dom"/>
</dbReference>
<protein>
    <recommendedName>
        <fullName evidence="1">Solute-binding protein family 5 domain-containing protein</fullName>
    </recommendedName>
</protein>
<feature type="non-terminal residue" evidence="2">
    <location>
        <position position="165"/>
    </location>
</feature>
<sequence length="165" mass="17729">YATEDAVVQALLAGEVDMIDGVPFTAVKPLQEAENVEVVIMDSLSLDDLVINSHVNGTQPESLNDPAVRLAIDYAIDKQEILDVGYAGYGEVAGSILPPAFGDWISPNVKPLSYDSDEANRILDEAGYLDSDGDGIREDADGNPLEYRLYAEDIGTAARVLEIIS</sequence>